<keyword evidence="1" id="KW-1133">Transmembrane helix</keyword>
<name>A0A820C601_9BILA</name>
<sequence length="103" mass="12180">MSTVDNSSNEDLSIFDVDTQQFYSTQFWVFLLLIIPSLVGCLFALYHLLLNRHLRLELHNYAMLLLIIINLFYSLTNISCVIHYFRTFETFIIAPVLRLIWGY</sequence>
<feature type="transmembrane region" description="Helical" evidence="1">
    <location>
        <begin position="61"/>
        <end position="85"/>
    </location>
</feature>
<accession>A0A820C601</accession>
<organism evidence="2 3">
    <name type="scientific">Adineta steineri</name>
    <dbReference type="NCBI Taxonomy" id="433720"/>
    <lineage>
        <taxon>Eukaryota</taxon>
        <taxon>Metazoa</taxon>
        <taxon>Spiralia</taxon>
        <taxon>Gnathifera</taxon>
        <taxon>Rotifera</taxon>
        <taxon>Eurotatoria</taxon>
        <taxon>Bdelloidea</taxon>
        <taxon>Adinetida</taxon>
        <taxon>Adinetidae</taxon>
        <taxon>Adineta</taxon>
    </lineage>
</organism>
<evidence type="ECO:0000313" key="2">
    <source>
        <dbReference type="EMBL" id="CAF4202385.1"/>
    </source>
</evidence>
<reference evidence="2" key="1">
    <citation type="submission" date="2021-02" db="EMBL/GenBank/DDBJ databases">
        <authorList>
            <person name="Nowell W R."/>
        </authorList>
    </citation>
    <scope>NUCLEOTIDE SEQUENCE</scope>
</reference>
<protein>
    <submittedName>
        <fullName evidence="2">Uncharacterized protein</fullName>
    </submittedName>
</protein>
<feature type="transmembrane region" description="Helical" evidence="1">
    <location>
        <begin position="27"/>
        <end position="49"/>
    </location>
</feature>
<evidence type="ECO:0000256" key="1">
    <source>
        <dbReference type="SAM" id="Phobius"/>
    </source>
</evidence>
<dbReference type="EMBL" id="CAJOBB010008155">
    <property type="protein sequence ID" value="CAF4202385.1"/>
    <property type="molecule type" value="Genomic_DNA"/>
</dbReference>
<comment type="caution">
    <text evidence="2">The sequence shown here is derived from an EMBL/GenBank/DDBJ whole genome shotgun (WGS) entry which is preliminary data.</text>
</comment>
<feature type="non-terminal residue" evidence="2">
    <location>
        <position position="103"/>
    </location>
</feature>
<evidence type="ECO:0000313" key="3">
    <source>
        <dbReference type="Proteomes" id="UP000663868"/>
    </source>
</evidence>
<dbReference type="AlphaFoldDB" id="A0A820C601"/>
<dbReference type="SUPFAM" id="SSF81321">
    <property type="entry name" value="Family A G protein-coupled receptor-like"/>
    <property type="match status" value="1"/>
</dbReference>
<keyword evidence="1" id="KW-0472">Membrane</keyword>
<dbReference type="Proteomes" id="UP000663868">
    <property type="component" value="Unassembled WGS sequence"/>
</dbReference>
<gene>
    <name evidence="2" type="ORF">KXQ929_LOCUS40177</name>
</gene>
<keyword evidence="1" id="KW-0812">Transmembrane</keyword>
<proteinExistence type="predicted"/>